<evidence type="ECO:0000259" key="2">
    <source>
        <dbReference type="Pfam" id="PF04233"/>
    </source>
</evidence>
<accession>A0A422ZGG1</accession>
<sequence length="405" mass="45150">MAGNVSYGSLPFSEQIAFFRRKFSTKTDAWTDVYGSAHDNEFMVAGANRDALLADLRTAVEKSLDGGTLETFRKDFAAIVSRYGWSYNGGFEWRSRTIYETNLRSAYMAGRYQQLMDMRDTHPYWEYVHSDAVEHPRQEHLGWNGMVLRADDPWWIYHFPINAWGCQCSVIARTEDDLRRMGKDGPDTAPPVKFMARVIGQRSPGGPRTVIVPEGIDPGFEHTPGRSRYFSEVPPPRGSNPVGDGPFTPVAEAPATAAPLPAPRPAPVPEDDTDAVDAFLQLFGATGDQDAAFRDPTGQRIAIGSDMFASPEGQGQIPLTLAQALKLAETIQHPDEIWAQIVWLPEEQQSLVRRYYLARLQQEGEANPLSVVFATGRDGWAGNISTDDTLLQSLRQGIRLWSRED</sequence>
<evidence type="ECO:0000259" key="3">
    <source>
        <dbReference type="Pfam" id="PF18810"/>
    </source>
</evidence>
<dbReference type="InterPro" id="IPR041110">
    <property type="entry name" value="PBECR2"/>
</dbReference>
<reference evidence="4 5" key="1">
    <citation type="submission" date="2018-10" db="EMBL/GenBank/DDBJ databases">
        <authorList>
            <person name="Vanduin D."/>
            <person name="Fouts D."/>
            <person name="Wright M."/>
            <person name="Sutton G."/>
            <person name="Nguyen K."/>
            <person name="Kreiswirth B."/>
            <person name="Chen L."/>
            <person name="Rojas L."/>
            <person name="Hujer A."/>
            <person name="Hujer K."/>
            <person name="Bonomo R."/>
            <person name="Adams M."/>
        </authorList>
    </citation>
    <scope>NUCLEOTIDE SEQUENCE [LARGE SCALE GENOMIC DNA]</scope>
    <source>
        <strain evidence="4 5">CRK0165</strain>
    </source>
</reference>
<protein>
    <submittedName>
        <fullName evidence="4">Uncharacterized protein</fullName>
    </submittedName>
</protein>
<organism evidence="4 5">
    <name type="scientific">Klebsiella pneumoniae</name>
    <dbReference type="NCBI Taxonomy" id="573"/>
    <lineage>
        <taxon>Bacteria</taxon>
        <taxon>Pseudomonadati</taxon>
        <taxon>Pseudomonadota</taxon>
        <taxon>Gammaproteobacteria</taxon>
        <taxon>Enterobacterales</taxon>
        <taxon>Enterobacteriaceae</taxon>
        <taxon>Klebsiella/Raoultella group</taxon>
        <taxon>Klebsiella</taxon>
        <taxon>Klebsiella pneumoniae complex</taxon>
    </lineage>
</organism>
<gene>
    <name evidence="4" type="ORF">BL124_00026450</name>
</gene>
<dbReference type="Pfam" id="PF04233">
    <property type="entry name" value="Phage_Mu_F"/>
    <property type="match status" value="1"/>
</dbReference>
<dbReference type="InterPro" id="IPR006528">
    <property type="entry name" value="Phage_head_morphogenesis_dom"/>
</dbReference>
<dbReference type="RefSeq" id="WP_064392233.1">
    <property type="nucleotide sequence ID" value="NZ_CAKLPA010000001.1"/>
</dbReference>
<proteinExistence type="predicted"/>
<feature type="domain" description="Phage-Barnase-EndoU-ColicinE5/D-RelE like nuclease 2" evidence="3">
    <location>
        <begin position="278"/>
        <end position="401"/>
    </location>
</feature>
<dbReference type="AlphaFoldDB" id="A0A422ZGG1"/>
<feature type="compositionally biased region" description="Low complexity" evidence="1">
    <location>
        <begin position="246"/>
        <end position="258"/>
    </location>
</feature>
<dbReference type="Pfam" id="PF18810">
    <property type="entry name" value="PBECR2"/>
    <property type="match status" value="1"/>
</dbReference>
<feature type="region of interest" description="Disordered" evidence="1">
    <location>
        <begin position="229"/>
        <end position="258"/>
    </location>
</feature>
<comment type="caution">
    <text evidence="4">The sequence shown here is derived from an EMBL/GenBank/DDBJ whole genome shotgun (WGS) entry which is preliminary data.</text>
</comment>
<dbReference type="EMBL" id="MPYG04000211">
    <property type="protein sequence ID" value="ROG88383.1"/>
    <property type="molecule type" value="Genomic_DNA"/>
</dbReference>
<feature type="domain" description="Phage head morphogenesis" evidence="2">
    <location>
        <begin position="58"/>
        <end position="171"/>
    </location>
</feature>
<dbReference type="Proteomes" id="UP000283322">
    <property type="component" value="Unassembled WGS sequence"/>
</dbReference>
<evidence type="ECO:0000313" key="5">
    <source>
        <dbReference type="Proteomes" id="UP000283322"/>
    </source>
</evidence>
<evidence type="ECO:0000313" key="4">
    <source>
        <dbReference type="EMBL" id="ROG88383.1"/>
    </source>
</evidence>
<name>A0A422ZGG1_KLEPN</name>
<evidence type="ECO:0000256" key="1">
    <source>
        <dbReference type="SAM" id="MobiDB-lite"/>
    </source>
</evidence>